<keyword evidence="3" id="KW-1185">Reference proteome</keyword>
<feature type="compositionally biased region" description="Polar residues" evidence="1">
    <location>
        <begin position="18"/>
        <end position="44"/>
    </location>
</feature>
<reference evidence="2 3" key="1">
    <citation type="submission" date="2023-08" db="EMBL/GenBank/DDBJ databases">
        <title>Annotated Genome Sequence of Vanrija albida AlHP1.</title>
        <authorList>
            <person name="Herzog R."/>
        </authorList>
    </citation>
    <scope>NUCLEOTIDE SEQUENCE [LARGE SCALE GENOMIC DNA]</scope>
    <source>
        <strain evidence="2 3">AlHP1</strain>
    </source>
</reference>
<organism evidence="2 3">
    <name type="scientific">Vanrija albida</name>
    <dbReference type="NCBI Taxonomy" id="181172"/>
    <lineage>
        <taxon>Eukaryota</taxon>
        <taxon>Fungi</taxon>
        <taxon>Dikarya</taxon>
        <taxon>Basidiomycota</taxon>
        <taxon>Agaricomycotina</taxon>
        <taxon>Tremellomycetes</taxon>
        <taxon>Trichosporonales</taxon>
        <taxon>Trichosporonaceae</taxon>
        <taxon>Vanrija</taxon>
    </lineage>
</organism>
<gene>
    <name evidence="2" type="ORF">Q8F55_006360</name>
</gene>
<feature type="region of interest" description="Disordered" evidence="1">
    <location>
        <begin position="1"/>
        <end position="44"/>
    </location>
</feature>
<dbReference type="EMBL" id="JBBXJM010000005">
    <property type="protein sequence ID" value="KAL1406948.1"/>
    <property type="molecule type" value="Genomic_DNA"/>
</dbReference>
<feature type="region of interest" description="Disordered" evidence="1">
    <location>
        <begin position="172"/>
        <end position="201"/>
    </location>
</feature>
<name>A0ABR3PWZ4_9TREE</name>
<proteinExistence type="predicted"/>
<dbReference type="GeneID" id="95987403"/>
<comment type="caution">
    <text evidence="2">The sequence shown here is derived from an EMBL/GenBank/DDBJ whole genome shotgun (WGS) entry which is preliminary data.</text>
</comment>
<dbReference type="Proteomes" id="UP001565368">
    <property type="component" value="Unassembled WGS sequence"/>
</dbReference>
<sequence length="316" mass="33088">MSNNPAQTSSMFGHPGQQAGTSNSPAQQAHLPNNPAEQPGQSLPPAQQIIVGAPLTPAQARDLQTIEKQRAHQRTIDRIVGAGRPWWLIPLTQVEISVLLDNKIRLVSQLGGRDILYLHDFTRRVPHQPLYDAMLGVEDRGLDPELLDLIETLRNEAYDHIIGQPSTSAIRTSAADEASAIAPVPDPHPSAPNPINGAATYAPAPHDSVAYDSGPFHPAASGSAARGSAVHVPPATVDGYNHVPAAQALPIYGPVIYDPVSGTYGFAPVTSGTSVHGFPALATGAHGFPSHGSPAQAPLPHGSPAARGKSAQSRPQ</sequence>
<evidence type="ECO:0000256" key="1">
    <source>
        <dbReference type="SAM" id="MobiDB-lite"/>
    </source>
</evidence>
<evidence type="ECO:0000313" key="2">
    <source>
        <dbReference type="EMBL" id="KAL1406948.1"/>
    </source>
</evidence>
<evidence type="ECO:0000313" key="3">
    <source>
        <dbReference type="Proteomes" id="UP001565368"/>
    </source>
</evidence>
<feature type="region of interest" description="Disordered" evidence="1">
    <location>
        <begin position="286"/>
        <end position="316"/>
    </location>
</feature>
<feature type="compositionally biased region" description="Polar residues" evidence="1">
    <location>
        <begin position="1"/>
        <end position="11"/>
    </location>
</feature>
<accession>A0ABR3PWZ4</accession>
<dbReference type="RefSeq" id="XP_069206892.1">
    <property type="nucleotide sequence ID" value="XM_069354821.1"/>
</dbReference>
<protein>
    <recommendedName>
        <fullName evidence="4">DUF5753 domain-containing protein</fullName>
    </recommendedName>
</protein>
<evidence type="ECO:0008006" key="4">
    <source>
        <dbReference type="Google" id="ProtNLM"/>
    </source>
</evidence>